<keyword evidence="7" id="KW-0540">Nuclease</keyword>
<dbReference type="PANTHER" id="PTHR22930:SF267">
    <property type="entry name" value="NUCLEASE HARBI1-RELATED"/>
    <property type="match status" value="1"/>
</dbReference>
<evidence type="ECO:0000313" key="16">
    <source>
        <dbReference type="Proteomes" id="UP000828390"/>
    </source>
</evidence>
<comment type="subcellular location">
    <subcellularLocation>
        <location evidence="3">Cytoplasm</location>
    </subcellularLocation>
    <subcellularLocation>
        <location evidence="2">Nucleus</location>
    </subcellularLocation>
</comment>
<dbReference type="EMBL" id="JAIWYP010000002">
    <property type="protein sequence ID" value="KAH3862728.1"/>
    <property type="molecule type" value="Genomic_DNA"/>
</dbReference>
<evidence type="ECO:0000256" key="5">
    <source>
        <dbReference type="ARBA" id="ARBA00015519"/>
    </source>
</evidence>
<gene>
    <name evidence="15" type="ORF">DPMN_008045</name>
    <name evidence="14" type="ORF">DPMN_025701</name>
</gene>
<evidence type="ECO:0000256" key="4">
    <source>
        <dbReference type="ARBA" id="ARBA00006958"/>
    </source>
</evidence>
<dbReference type="AlphaFoldDB" id="A0A9D4MUN0"/>
<evidence type="ECO:0000256" key="9">
    <source>
        <dbReference type="ARBA" id="ARBA00022801"/>
    </source>
</evidence>
<dbReference type="EMBL" id="JAIWYP010000001">
    <property type="protein sequence ID" value="KAH3884073.1"/>
    <property type="molecule type" value="Genomic_DNA"/>
</dbReference>
<protein>
    <recommendedName>
        <fullName evidence="5">Putative nuclease HARBI1</fullName>
    </recommendedName>
    <alternativeName>
        <fullName evidence="11">Harbinger transposase-derived nuclease</fullName>
    </alternativeName>
</protein>
<dbReference type="GO" id="GO:0004518">
    <property type="term" value="F:nuclease activity"/>
    <property type="evidence" value="ECO:0007669"/>
    <property type="project" value="UniProtKB-KW"/>
</dbReference>
<dbReference type="InterPro" id="IPR027806">
    <property type="entry name" value="HARBI1_dom"/>
</dbReference>
<evidence type="ECO:0000256" key="12">
    <source>
        <dbReference type="ARBA" id="ARBA00045850"/>
    </source>
</evidence>
<dbReference type="GO" id="GO:0046872">
    <property type="term" value="F:metal ion binding"/>
    <property type="evidence" value="ECO:0007669"/>
    <property type="project" value="UniProtKB-KW"/>
</dbReference>
<dbReference type="Proteomes" id="UP000828390">
    <property type="component" value="Unassembled WGS sequence"/>
</dbReference>
<evidence type="ECO:0000313" key="14">
    <source>
        <dbReference type="EMBL" id="KAH3862728.1"/>
    </source>
</evidence>
<dbReference type="InterPro" id="IPR026103">
    <property type="entry name" value="HARBI1_animal"/>
</dbReference>
<keyword evidence="10" id="KW-0539">Nucleus</keyword>
<dbReference type="GO" id="GO:0016787">
    <property type="term" value="F:hydrolase activity"/>
    <property type="evidence" value="ECO:0007669"/>
    <property type="project" value="UniProtKB-KW"/>
</dbReference>
<dbReference type="PRINTS" id="PR02086">
    <property type="entry name" value="PUTNUCHARBI1"/>
</dbReference>
<keyword evidence="6" id="KW-0963">Cytoplasm</keyword>
<comment type="function">
    <text evidence="12">Transposase-derived protein that may have nuclease activity. Does not have transposase activity.</text>
</comment>
<dbReference type="GO" id="GO:0005737">
    <property type="term" value="C:cytoplasm"/>
    <property type="evidence" value="ECO:0007669"/>
    <property type="project" value="UniProtKB-SubCell"/>
</dbReference>
<organism evidence="15 16">
    <name type="scientific">Dreissena polymorpha</name>
    <name type="common">Zebra mussel</name>
    <name type="synonym">Mytilus polymorpha</name>
    <dbReference type="NCBI Taxonomy" id="45954"/>
    <lineage>
        <taxon>Eukaryota</taxon>
        <taxon>Metazoa</taxon>
        <taxon>Spiralia</taxon>
        <taxon>Lophotrochozoa</taxon>
        <taxon>Mollusca</taxon>
        <taxon>Bivalvia</taxon>
        <taxon>Autobranchia</taxon>
        <taxon>Heteroconchia</taxon>
        <taxon>Euheterodonta</taxon>
        <taxon>Imparidentia</taxon>
        <taxon>Neoheterodontei</taxon>
        <taxon>Myida</taxon>
        <taxon>Dreissenoidea</taxon>
        <taxon>Dreissenidae</taxon>
        <taxon>Dreissena</taxon>
    </lineage>
</organism>
<evidence type="ECO:0000256" key="1">
    <source>
        <dbReference type="ARBA" id="ARBA00001968"/>
    </source>
</evidence>
<dbReference type="PANTHER" id="PTHR22930">
    <property type="match status" value="1"/>
</dbReference>
<comment type="caution">
    <text evidence="15">The sequence shown here is derived from an EMBL/GenBank/DDBJ whole genome shotgun (WGS) entry which is preliminary data.</text>
</comment>
<evidence type="ECO:0000256" key="6">
    <source>
        <dbReference type="ARBA" id="ARBA00022490"/>
    </source>
</evidence>
<feature type="domain" description="DDE Tnp4" evidence="13">
    <location>
        <begin position="143"/>
        <end position="183"/>
    </location>
</feature>
<dbReference type="InterPro" id="IPR045249">
    <property type="entry name" value="HARBI1-like"/>
</dbReference>
<reference evidence="15" key="1">
    <citation type="journal article" date="2019" name="bioRxiv">
        <title>The Genome of the Zebra Mussel, Dreissena polymorpha: A Resource for Invasive Species Research.</title>
        <authorList>
            <person name="McCartney M.A."/>
            <person name="Auch B."/>
            <person name="Kono T."/>
            <person name="Mallez S."/>
            <person name="Zhang Y."/>
            <person name="Obille A."/>
            <person name="Becker A."/>
            <person name="Abrahante J.E."/>
            <person name="Garbe J."/>
            <person name="Badalamenti J.P."/>
            <person name="Herman A."/>
            <person name="Mangelson H."/>
            <person name="Liachko I."/>
            <person name="Sullivan S."/>
            <person name="Sone E.D."/>
            <person name="Koren S."/>
            <person name="Silverstein K.A.T."/>
            <person name="Beckman K.B."/>
            <person name="Gohl D.M."/>
        </authorList>
    </citation>
    <scope>NUCLEOTIDE SEQUENCE</scope>
    <source>
        <strain evidence="15">Duluth1</strain>
        <tissue evidence="15">Whole animal</tissue>
    </source>
</reference>
<evidence type="ECO:0000256" key="11">
    <source>
        <dbReference type="ARBA" id="ARBA00030126"/>
    </source>
</evidence>
<comment type="similarity">
    <text evidence="4">Belongs to the HARBI1 family.</text>
</comment>
<evidence type="ECO:0000256" key="8">
    <source>
        <dbReference type="ARBA" id="ARBA00022723"/>
    </source>
</evidence>
<evidence type="ECO:0000256" key="3">
    <source>
        <dbReference type="ARBA" id="ARBA00004496"/>
    </source>
</evidence>
<evidence type="ECO:0000256" key="10">
    <source>
        <dbReference type="ARBA" id="ARBA00023242"/>
    </source>
</evidence>
<keyword evidence="16" id="KW-1185">Reference proteome</keyword>
<dbReference type="Pfam" id="PF13359">
    <property type="entry name" value="DDE_Tnp_4"/>
    <property type="match status" value="1"/>
</dbReference>
<evidence type="ECO:0000256" key="7">
    <source>
        <dbReference type="ARBA" id="ARBA00022722"/>
    </source>
</evidence>
<keyword evidence="8" id="KW-0479">Metal-binding</keyword>
<dbReference type="GO" id="GO:0005634">
    <property type="term" value="C:nucleus"/>
    <property type="evidence" value="ECO:0007669"/>
    <property type="project" value="UniProtKB-SubCell"/>
</dbReference>
<accession>A0A9D4MUN0</accession>
<evidence type="ECO:0000256" key="2">
    <source>
        <dbReference type="ARBA" id="ARBA00004123"/>
    </source>
</evidence>
<reference evidence="15" key="2">
    <citation type="submission" date="2020-11" db="EMBL/GenBank/DDBJ databases">
        <authorList>
            <person name="McCartney M.A."/>
            <person name="Auch B."/>
            <person name="Kono T."/>
            <person name="Mallez S."/>
            <person name="Becker A."/>
            <person name="Gohl D.M."/>
            <person name="Silverstein K.A.T."/>
            <person name="Koren S."/>
            <person name="Bechman K.B."/>
            <person name="Herman A."/>
            <person name="Abrahante J.E."/>
            <person name="Garbe J."/>
        </authorList>
    </citation>
    <scope>NUCLEOTIDE SEQUENCE</scope>
    <source>
        <strain evidence="15">Duluth1</strain>
        <tissue evidence="15">Whole animal</tissue>
    </source>
</reference>
<comment type="cofactor">
    <cofactor evidence="1">
        <name>a divalent metal cation</name>
        <dbReference type="ChEBI" id="CHEBI:60240"/>
    </cofactor>
</comment>
<proteinExistence type="inferred from homology"/>
<evidence type="ECO:0000259" key="13">
    <source>
        <dbReference type="Pfam" id="PF13359"/>
    </source>
</evidence>
<sequence length="199" mass="23012">MADIHLVRRRRPRQFRRIDRQETDLTDDEVRRRYRFSSDNIDRLVRLLEPSLQRPTRRNKALTVRQQLLLTLRFLASGAFLQIIGDTFGVDIATVSRVVTNVTDCLFALKDTVIKFPLTDADRRRVMAGFFAMRGFPGVIGCVDCTHVRIISPGGEDEPSYVNRKGFHSLNVQATCDHKGEMNLCLSMQWYAYSFEKLK</sequence>
<evidence type="ECO:0000313" key="15">
    <source>
        <dbReference type="EMBL" id="KAH3884073.1"/>
    </source>
</evidence>
<keyword evidence="9" id="KW-0378">Hydrolase</keyword>
<name>A0A9D4MUN0_DREPO</name>